<feature type="transmembrane region" description="Helical" evidence="1">
    <location>
        <begin position="122"/>
        <end position="147"/>
    </location>
</feature>
<keyword evidence="1" id="KW-1133">Transmembrane helix</keyword>
<accession>A0A1W2AXT1</accession>
<dbReference type="Proteomes" id="UP000192393">
    <property type="component" value="Unassembled WGS sequence"/>
</dbReference>
<reference evidence="3" key="1">
    <citation type="submission" date="2017-04" db="EMBL/GenBank/DDBJ databases">
        <authorList>
            <person name="Varghese N."/>
            <person name="Submissions S."/>
        </authorList>
    </citation>
    <scope>NUCLEOTIDE SEQUENCE [LARGE SCALE GENOMIC DNA]</scope>
    <source>
        <strain evidence="3">CGMCC 1.12708</strain>
    </source>
</reference>
<organism evidence="2 3">
    <name type="scientific">Moheibacter sediminis</name>
    <dbReference type="NCBI Taxonomy" id="1434700"/>
    <lineage>
        <taxon>Bacteria</taxon>
        <taxon>Pseudomonadati</taxon>
        <taxon>Bacteroidota</taxon>
        <taxon>Flavobacteriia</taxon>
        <taxon>Flavobacteriales</taxon>
        <taxon>Weeksellaceae</taxon>
        <taxon>Moheibacter</taxon>
    </lineage>
</organism>
<feature type="transmembrane region" description="Helical" evidence="1">
    <location>
        <begin position="159"/>
        <end position="183"/>
    </location>
</feature>
<proteinExistence type="predicted"/>
<keyword evidence="3" id="KW-1185">Reference proteome</keyword>
<sequence length="259" mass="29931">MENNCLNCGQIITGNYCSNCGQKKYRRIDRKYIIEEAQYSLLHTNKGFLYSVKNILKNPGKTAREFIDGNRVNHYKPILLAFVLSGISAFIAIKIVGLYKIMEEMTINGNKVNSPFMHEYSSFITSYNSFLALLMIPFFALLTKLVFYKWGHNYYEHVVMNAFIQSCYTIFYIIVLYPLIYLVKDDPSLAMTFTMSVFLIMPFILIWFYKGFYQDRKLSSIISRVALMFLILGVLYIGLIIAVVIINLALNPEAIQQVP</sequence>
<evidence type="ECO:0000313" key="2">
    <source>
        <dbReference type="EMBL" id="SMC65272.1"/>
    </source>
</evidence>
<protein>
    <recommendedName>
        <fullName evidence="4">DUF3667 domain-containing protein</fullName>
    </recommendedName>
</protein>
<evidence type="ECO:0000313" key="3">
    <source>
        <dbReference type="Proteomes" id="UP000192393"/>
    </source>
</evidence>
<gene>
    <name evidence="2" type="ORF">SAMN06296427_105117</name>
</gene>
<evidence type="ECO:0008006" key="4">
    <source>
        <dbReference type="Google" id="ProtNLM"/>
    </source>
</evidence>
<evidence type="ECO:0000256" key="1">
    <source>
        <dbReference type="SAM" id="Phobius"/>
    </source>
</evidence>
<feature type="transmembrane region" description="Helical" evidence="1">
    <location>
        <begin position="189"/>
        <end position="209"/>
    </location>
</feature>
<dbReference type="STRING" id="1434700.SAMN06296427_105117"/>
<keyword evidence="1" id="KW-0472">Membrane</keyword>
<dbReference type="InterPro" id="IPR022134">
    <property type="entry name" value="DUF3667"/>
</dbReference>
<dbReference type="AlphaFoldDB" id="A0A1W2AXT1"/>
<name>A0A1W2AXT1_9FLAO</name>
<feature type="transmembrane region" description="Helical" evidence="1">
    <location>
        <begin position="78"/>
        <end position="102"/>
    </location>
</feature>
<feature type="transmembrane region" description="Helical" evidence="1">
    <location>
        <begin position="221"/>
        <end position="250"/>
    </location>
</feature>
<dbReference type="EMBL" id="FWXS01000005">
    <property type="protein sequence ID" value="SMC65272.1"/>
    <property type="molecule type" value="Genomic_DNA"/>
</dbReference>
<keyword evidence="1" id="KW-0812">Transmembrane</keyword>
<dbReference type="RefSeq" id="WP_084017324.1">
    <property type="nucleotide sequence ID" value="NZ_FWXS01000005.1"/>
</dbReference>
<dbReference type="OrthoDB" id="7446256at2"/>
<dbReference type="Pfam" id="PF12412">
    <property type="entry name" value="DUF3667"/>
    <property type="match status" value="1"/>
</dbReference>